<dbReference type="Pfam" id="PF07690">
    <property type="entry name" value="MFS_1"/>
    <property type="match status" value="1"/>
</dbReference>
<dbReference type="PANTHER" id="PTHR43791:SF51">
    <property type="entry name" value="MAJOR FACILITATOR SUPERFAMILY (MFS) PROFILE DOMAIN-CONTAINING PROTEIN"/>
    <property type="match status" value="1"/>
</dbReference>
<feature type="transmembrane region" description="Helical" evidence="6">
    <location>
        <begin position="264"/>
        <end position="290"/>
    </location>
</feature>
<gene>
    <name evidence="7" type="ORF">CI238_10621</name>
</gene>
<evidence type="ECO:0000256" key="5">
    <source>
        <dbReference type="ARBA" id="ARBA00023136"/>
    </source>
</evidence>
<feature type="transmembrane region" description="Helical" evidence="6">
    <location>
        <begin position="104"/>
        <end position="122"/>
    </location>
</feature>
<reference evidence="7 8" key="1">
    <citation type="submission" date="2015-06" db="EMBL/GenBank/DDBJ databases">
        <title>Survival trade-offs in plant roots during colonization by closely related pathogenic and mutualistic fungi.</title>
        <authorList>
            <person name="Hacquard S."/>
            <person name="Kracher B."/>
            <person name="Hiruma K."/>
            <person name="Weinman A."/>
            <person name="Muench P."/>
            <person name="Garrido Oter R."/>
            <person name="Ver Loren van Themaat E."/>
            <person name="Dallerey J.-F."/>
            <person name="Damm U."/>
            <person name="Henrissat B."/>
            <person name="Lespinet O."/>
            <person name="Thon M."/>
            <person name="Kemen E."/>
            <person name="McHardy A.C."/>
            <person name="Schulze-Lefert P."/>
            <person name="O'Connell R.J."/>
        </authorList>
    </citation>
    <scope>NUCLEOTIDE SEQUENCE [LARGE SCALE GENOMIC DNA]</scope>
    <source>
        <strain evidence="7 8">MAFF 238704</strain>
    </source>
</reference>
<dbReference type="PANTHER" id="PTHR43791">
    <property type="entry name" value="PERMEASE-RELATED"/>
    <property type="match status" value="1"/>
</dbReference>
<feature type="transmembrane region" description="Helical" evidence="6">
    <location>
        <begin position="334"/>
        <end position="352"/>
    </location>
</feature>
<organism evidence="7 8">
    <name type="scientific">Colletotrichum incanum</name>
    <name type="common">Soybean anthracnose fungus</name>
    <dbReference type="NCBI Taxonomy" id="1573173"/>
    <lineage>
        <taxon>Eukaryota</taxon>
        <taxon>Fungi</taxon>
        <taxon>Dikarya</taxon>
        <taxon>Ascomycota</taxon>
        <taxon>Pezizomycotina</taxon>
        <taxon>Sordariomycetes</taxon>
        <taxon>Hypocreomycetidae</taxon>
        <taxon>Glomerellales</taxon>
        <taxon>Glomerellaceae</taxon>
        <taxon>Colletotrichum</taxon>
        <taxon>Colletotrichum spaethianum species complex</taxon>
    </lineage>
</organism>
<sequence>MTQATSDTEAEAVRVSPEVAAETMRKINLWLVGFYSLVYVFRVIDSANYSNAAIINLEAGTGIKEQLGFTPSQWAWTLSIFSYSYLIFEPTNTVLLKLFRPSRWMFILILAWGVSACCSAAATDFSGMMCVRFAIGMAEAGFFPSVLYHYAFWYRPEEMPQRIAFFYSVGQISSALSGLLAYAISYMDQLGGLPGWRWLFILEGLPAIILAFFAFWLPDYPESAKILNEEERLCFKERLATTAPKGEAHWDFGSLKLMAKDPTFYTFSLYWICHGIGGFGVGFALPTIIYQPGFTTTAYSQLMNIVATVRFGLPTPQRSGLHATEKWIRPWVTAVGISVELTIIVCYIMLLFVNNPVVRYLCLIVSVACAGCAYPVIWPERIRALEGTVASGIGIGVTNACAQFGYA</sequence>
<feature type="transmembrane region" description="Helical" evidence="6">
    <location>
        <begin position="358"/>
        <end position="377"/>
    </location>
</feature>
<keyword evidence="8" id="KW-1185">Reference proteome</keyword>
<evidence type="ECO:0000256" key="4">
    <source>
        <dbReference type="ARBA" id="ARBA00022989"/>
    </source>
</evidence>
<feature type="transmembrane region" description="Helical" evidence="6">
    <location>
        <begin position="134"/>
        <end position="152"/>
    </location>
</feature>
<dbReference type="Proteomes" id="UP000076584">
    <property type="component" value="Unassembled WGS sequence"/>
</dbReference>
<dbReference type="EMBL" id="LFIW01001618">
    <property type="protein sequence ID" value="KZL81589.1"/>
    <property type="molecule type" value="Genomic_DNA"/>
</dbReference>
<protein>
    <submittedName>
        <fullName evidence="7">High-affinity nicotinic acid transporter</fullName>
    </submittedName>
</protein>
<dbReference type="GO" id="GO:0022857">
    <property type="term" value="F:transmembrane transporter activity"/>
    <property type="evidence" value="ECO:0007669"/>
    <property type="project" value="InterPro"/>
</dbReference>
<comment type="caution">
    <text evidence="7">The sequence shown here is derived from an EMBL/GenBank/DDBJ whole genome shotgun (WGS) entry which is preliminary data.</text>
</comment>
<feature type="transmembrane region" description="Helical" evidence="6">
    <location>
        <begin position="164"/>
        <end position="184"/>
    </location>
</feature>
<feature type="transmembrane region" description="Helical" evidence="6">
    <location>
        <begin position="196"/>
        <end position="217"/>
    </location>
</feature>
<proteinExistence type="predicted"/>
<dbReference type="Gene3D" id="1.20.1250.20">
    <property type="entry name" value="MFS general substrate transporter like domains"/>
    <property type="match status" value="1"/>
</dbReference>
<keyword evidence="5 6" id="KW-0472">Membrane</keyword>
<evidence type="ECO:0000256" key="3">
    <source>
        <dbReference type="ARBA" id="ARBA00022692"/>
    </source>
</evidence>
<evidence type="ECO:0000313" key="7">
    <source>
        <dbReference type="EMBL" id="KZL81589.1"/>
    </source>
</evidence>
<comment type="subcellular location">
    <subcellularLocation>
        <location evidence="1">Membrane</location>
        <topology evidence="1">Multi-pass membrane protein</topology>
    </subcellularLocation>
</comment>
<keyword evidence="3 6" id="KW-0812">Transmembrane</keyword>
<evidence type="ECO:0000256" key="2">
    <source>
        <dbReference type="ARBA" id="ARBA00022448"/>
    </source>
</evidence>
<evidence type="ECO:0000313" key="8">
    <source>
        <dbReference type="Proteomes" id="UP000076584"/>
    </source>
</evidence>
<dbReference type="SUPFAM" id="SSF103473">
    <property type="entry name" value="MFS general substrate transporter"/>
    <property type="match status" value="1"/>
</dbReference>
<keyword evidence="2" id="KW-0813">Transport</keyword>
<dbReference type="GO" id="GO:0016020">
    <property type="term" value="C:membrane"/>
    <property type="evidence" value="ECO:0007669"/>
    <property type="project" value="UniProtKB-SubCell"/>
</dbReference>
<evidence type="ECO:0000256" key="1">
    <source>
        <dbReference type="ARBA" id="ARBA00004141"/>
    </source>
</evidence>
<dbReference type="AlphaFoldDB" id="A0A161XWR9"/>
<dbReference type="InterPro" id="IPR011701">
    <property type="entry name" value="MFS"/>
</dbReference>
<dbReference type="InterPro" id="IPR036259">
    <property type="entry name" value="MFS_trans_sf"/>
</dbReference>
<evidence type="ECO:0000256" key="6">
    <source>
        <dbReference type="SAM" id="Phobius"/>
    </source>
</evidence>
<accession>A0A161XWR9</accession>
<keyword evidence="4 6" id="KW-1133">Transmembrane helix</keyword>
<feature type="transmembrane region" description="Helical" evidence="6">
    <location>
        <begin position="27"/>
        <end position="44"/>
    </location>
</feature>
<name>A0A161XWR9_COLIC</name>